<dbReference type="PANTHER" id="PTHR43308">
    <property type="entry name" value="OUTER MEMBRANE PROTEIN ALPHA-RELATED"/>
    <property type="match status" value="1"/>
</dbReference>
<keyword evidence="1" id="KW-0732">Signal</keyword>
<protein>
    <recommendedName>
        <fullName evidence="2">SLH domain-containing protein</fullName>
    </recommendedName>
</protein>
<feature type="domain" description="SLH" evidence="2">
    <location>
        <begin position="189"/>
        <end position="249"/>
    </location>
</feature>
<comment type="caution">
    <text evidence="3">The sequence shown here is derived from an EMBL/GenBank/DDBJ whole genome shotgun (WGS) entry which is preliminary data.</text>
</comment>
<dbReference type="EMBL" id="MATO01000079">
    <property type="protein sequence ID" value="OCS84347.1"/>
    <property type="molecule type" value="Genomic_DNA"/>
</dbReference>
<dbReference type="Gene3D" id="2.60.120.380">
    <property type="match status" value="1"/>
</dbReference>
<organism evidence="3 4">
    <name type="scientific">Caryophanon latum</name>
    <dbReference type="NCBI Taxonomy" id="33977"/>
    <lineage>
        <taxon>Bacteria</taxon>
        <taxon>Bacillati</taxon>
        <taxon>Bacillota</taxon>
        <taxon>Bacilli</taxon>
        <taxon>Bacillales</taxon>
        <taxon>Caryophanaceae</taxon>
        <taxon>Caryophanon</taxon>
    </lineage>
</organism>
<evidence type="ECO:0000256" key="1">
    <source>
        <dbReference type="SAM" id="SignalP"/>
    </source>
</evidence>
<reference evidence="3 4" key="1">
    <citation type="submission" date="2016-07" db="EMBL/GenBank/DDBJ databases">
        <title>Caryophanon latum genome sequencing.</title>
        <authorList>
            <person name="Verma A."/>
            <person name="Pal Y."/>
            <person name="Krishnamurthi S."/>
        </authorList>
    </citation>
    <scope>NUCLEOTIDE SEQUENCE [LARGE SCALE GENOMIC DNA]</scope>
    <source>
        <strain evidence="3 4">DSM 14151</strain>
    </source>
</reference>
<dbReference type="Proteomes" id="UP000093482">
    <property type="component" value="Unassembled WGS sequence"/>
</dbReference>
<evidence type="ECO:0000313" key="4">
    <source>
        <dbReference type="Proteomes" id="UP000093482"/>
    </source>
</evidence>
<sequence length="369" mass="41001">MKLNKGIMYAALATLCIGQASSVEASAQEPNTSGDQKVVTEAATVNGMTVDYTEQPIIINHAERPAVEIMSPLVGQVQNADGQAPQHITTNATYMDVLTNNDAVHTYIFTVTGKTKVTWQYKHVEQALWQHTLYDGNNEIIGSKEINSASHGLFTTYEKILSPGTYYMTITGNEVAMDEHYTFTLTEVLPKTFDDVPAEHPYHDEIGAIQQMGIITGFENNTFEPEAFIQRKHIAAMIMRAEADVQLVSSPPNFADVPFGHLYYQDIMGLYRSDIVAGKIIDGAVYFEPDAHITRAQLAKILVKAFNIEAVDEASYYTDIPEDHWHFEAANILASHGILFDNTATFNGDAFVTRADFAHVLYRAMHIVK</sequence>
<proteinExistence type="predicted"/>
<dbReference type="PROSITE" id="PS51272">
    <property type="entry name" value="SLH"/>
    <property type="match status" value="3"/>
</dbReference>
<dbReference type="RefSeq" id="WP_066466531.1">
    <property type="nucleotide sequence ID" value="NZ_MATO01000079.1"/>
</dbReference>
<evidence type="ECO:0000313" key="3">
    <source>
        <dbReference type="EMBL" id="OCS84347.1"/>
    </source>
</evidence>
<feature type="signal peptide" evidence="1">
    <location>
        <begin position="1"/>
        <end position="27"/>
    </location>
</feature>
<dbReference type="AlphaFoldDB" id="A0A1C0YAX7"/>
<feature type="chain" id="PRO_5008648995" description="SLH domain-containing protein" evidence="1">
    <location>
        <begin position="28"/>
        <end position="369"/>
    </location>
</feature>
<feature type="domain" description="SLH" evidence="2">
    <location>
        <begin position="250"/>
        <end position="316"/>
    </location>
</feature>
<keyword evidence="4" id="KW-1185">Reference proteome</keyword>
<accession>A0A1C0YAX7</accession>
<dbReference type="InterPro" id="IPR051465">
    <property type="entry name" value="Cell_Envelope_Struct_Comp"/>
</dbReference>
<dbReference type="InterPro" id="IPR001119">
    <property type="entry name" value="SLH_dom"/>
</dbReference>
<name>A0A1C0YAX7_9BACL</name>
<gene>
    <name evidence="3" type="ORF">A6K76_15690</name>
</gene>
<evidence type="ECO:0000259" key="2">
    <source>
        <dbReference type="PROSITE" id="PS51272"/>
    </source>
</evidence>
<dbReference type="Pfam" id="PF00395">
    <property type="entry name" value="SLH"/>
    <property type="match status" value="2"/>
</dbReference>
<feature type="domain" description="SLH" evidence="2">
    <location>
        <begin position="317"/>
        <end position="369"/>
    </location>
</feature>